<accession>A0A7K0CNC3</accession>
<comment type="subcellular location">
    <subcellularLocation>
        <location evidence="1">Cell membrane</location>
        <topology evidence="1">Multi-pass membrane protein</topology>
    </subcellularLocation>
</comment>
<keyword evidence="3 6" id="KW-0812">Transmembrane</keyword>
<dbReference type="Pfam" id="PF00482">
    <property type="entry name" value="T2SSF"/>
    <property type="match status" value="1"/>
</dbReference>
<evidence type="ECO:0000313" key="9">
    <source>
        <dbReference type="Proteomes" id="UP000466345"/>
    </source>
</evidence>
<comment type="caution">
    <text evidence="8">The sequence shown here is derived from an EMBL/GenBank/DDBJ whole genome shotgun (WGS) entry which is preliminary data.</text>
</comment>
<evidence type="ECO:0000256" key="3">
    <source>
        <dbReference type="ARBA" id="ARBA00022692"/>
    </source>
</evidence>
<dbReference type="AlphaFoldDB" id="A0A7K0CNC3"/>
<evidence type="ECO:0000256" key="2">
    <source>
        <dbReference type="ARBA" id="ARBA00022475"/>
    </source>
</evidence>
<sequence length="272" mass="27215">MVGGFVGGFVGGEVVHRLWTVLAWVGVVLCVLDAGVGAWRARRVRRRAGRLVGSGGVRGRRPGLRGRSLGRGRGLLVGVVAPVVCVAAGPILLGPVAGGVLGLAVGYGIWRWVRRPGFSGEAAGGGQVADELPLVADLLAACLAAGAGPREAAGEVGGALDGVVAGRLAQGAAELALGGDPRAAWRGLAELPGADALALCLEQSAHTGIPVVEAVTRLAAECRAERGRLAVARARRASVLVTAPLGLCFLPAFLALGVVPVVVGLAAGMLRG</sequence>
<evidence type="ECO:0000256" key="6">
    <source>
        <dbReference type="SAM" id="Phobius"/>
    </source>
</evidence>
<keyword evidence="9" id="KW-1185">Reference proteome</keyword>
<dbReference type="PANTHER" id="PTHR35007:SF3">
    <property type="entry name" value="POSSIBLE CONSERVED ALANINE RICH MEMBRANE PROTEIN"/>
    <property type="match status" value="1"/>
</dbReference>
<feature type="transmembrane region" description="Helical" evidence="6">
    <location>
        <begin position="21"/>
        <end position="41"/>
    </location>
</feature>
<feature type="domain" description="Type II secretion system protein GspF" evidence="7">
    <location>
        <begin position="136"/>
        <end position="257"/>
    </location>
</feature>
<evidence type="ECO:0000256" key="4">
    <source>
        <dbReference type="ARBA" id="ARBA00022989"/>
    </source>
</evidence>
<feature type="transmembrane region" description="Helical" evidence="6">
    <location>
        <begin position="237"/>
        <end position="270"/>
    </location>
</feature>
<dbReference type="InterPro" id="IPR018076">
    <property type="entry name" value="T2SS_GspF_dom"/>
</dbReference>
<dbReference type="Proteomes" id="UP000466345">
    <property type="component" value="Unassembled WGS sequence"/>
</dbReference>
<organism evidence="8 9">
    <name type="scientific">Streptomyces smaragdinus</name>
    <dbReference type="NCBI Taxonomy" id="2585196"/>
    <lineage>
        <taxon>Bacteria</taxon>
        <taxon>Bacillati</taxon>
        <taxon>Actinomycetota</taxon>
        <taxon>Actinomycetes</taxon>
        <taxon>Kitasatosporales</taxon>
        <taxon>Streptomycetaceae</taxon>
        <taxon>Streptomyces</taxon>
    </lineage>
</organism>
<keyword evidence="5 6" id="KW-0472">Membrane</keyword>
<feature type="transmembrane region" description="Helical" evidence="6">
    <location>
        <begin position="97"/>
        <end position="113"/>
    </location>
</feature>
<keyword evidence="4 6" id="KW-1133">Transmembrane helix</keyword>
<keyword evidence="2" id="KW-1003">Cell membrane</keyword>
<evidence type="ECO:0000256" key="1">
    <source>
        <dbReference type="ARBA" id="ARBA00004651"/>
    </source>
</evidence>
<dbReference type="GO" id="GO:0005886">
    <property type="term" value="C:plasma membrane"/>
    <property type="evidence" value="ECO:0007669"/>
    <property type="project" value="UniProtKB-SubCell"/>
</dbReference>
<evidence type="ECO:0000313" key="8">
    <source>
        <dbReference type="EMBL" id="MQY14949.1"/>
    </source>
</evidence>
<dbReference type="PANTHER" id="PTHR35007">
    <property type="entry name" value="INTEGRAL MEMBRANE PROTEIN-RELATED"/>
    <property type="match status" value="1"/>
</dbReference>
<evidence type="ECO:0000259" key="7">
    <source>
        <dbReference type="Pfam" id="PF00482"/>
    </source>
</evidence>
<protein>
    <recommendedName>
        <fullName evidence="7">Type II secretion system protein GspF domain-containing protein</fullName>
    </recommendedName>
</protein>
<reference evidence="8 9" key="1">
    <citation type="submission" date="2019-10" db="EMBL/GenBank/DDBJ databases">
        <title>Streptomyces smaragdinus sp. nov. and Streptomyces fabii sp. nov., isolated from the gut of fungus growing-termite Macrotermes natalensis.</title>
        <authorList>
            <person name="Schwitalla J."/>
            <person name="Benndorf R."/>
            <person name="Martin K."/>
            <person name="De Beer W."/>
            <person name="Kaster A.-K."/>
            <person name="Vollmers J."/>
            <person name="Poulsen M."/>
            <person name="Beemelmanns C."/>
        </authorList>
    </citation>
    <scope>NUCLEOTIDE SEQUENCE [LARGE SCALE GENOMIC DNA]</scope>
    <source>
        <strain evidence="8 9">RB5</strain>
    </source>
</reference>
<gene>
    <name evidence="8" type="ORF">SRB5_51250</name>
</gene>
<proteinExistence type="predicted"/>
<evidence type="ECO:0000256" key="5">
    <source>
        <dbReference type="ARBA" id="ARBA00023136"/>
    </source>
</evidence>
<name>A0A7K0CNC3_9ACTN</name>
<feature type="transmembrane region" description="Helical" evidence="6">
    <location>
        <begin position="74"/>
        <end position="91"/>
    </location>
</feature>
<dbReference type="EMBL" id="WEGJ01000027">
    <property type="protein sequence ID" value="MQY14949.1"/>
    <property type="molecule type" value="Genomic_DNA"/>
</dbReference>